<reference evidence="1" key="1">
    <citation type="submission" date="2023-04" db="EMBL/GenBank/DDBJ databases">
        <title>Candida boidinii NBRC 1967.</title>
        <authorList>
            <person name="Ichikawa N."/>
            <person name="Sato H."/>
            <person name="Tonouchi N."/>
        </authorList>
    </citation>
    <scope>NUCLEOTIDE SEQUENCE</scope>
    <source>
        <strain evidence="1">NBRC 1967</strain>
    </source>
</reference>
<comment type="caution">
    <text evidence="1">The sequence shown here is derived from an EMBL/GenBank/DDBJ whole genome shotgun (WGS) entry which is preliminary data.</text>
</comment>
<gene>
    <name evidence="1" type="ORF">Cboi01_000654400</name>
</gene>
<evidence type="ECO:0000313" key="2">
    <source>
        <dbReference type="Proteomes" id="UP001165101"/>
    </source>
</evidence>
<evidence type="ECO:0000313" key="1">
    <source>
        <dbReference type="EMBL" id="GMF04811.1"/>
    </source>
</evidence>
<dbReference type="Proteomes" id="UP001165101">
    <property type="component" value="Unassembled WGS sequence"/>
</dbReference>
<sequence length="97" mass="11096">MEVLFKRNRKLQKENQLSLNIPMETDQQLQSQPQFNQENGDISDHFSNLNDLTNIVITDKPQEREKANGTNTETENSVASTIPRSNFGSSRRKPPPL</sequence>
<protein>
    <submittedName>
        <fullName evidence="1">Unnamed protein product</fullName>
    </submittedName>
</protein>
<accession>A0ACB5U9F5</accession>
<keyword evidence="2" id="KW-1185">Reference proteome</keyword>
<proteinExistence type="predicted"/>
<name>A0ACB5U9F5_CANBO</name>
<dbReference type="EMBL" id="BSXV01007250">
    <property type="protein sequence ID" value="GMF04811.1"/>
    <property type="molecule type" value="Genomic_DNA"/>
</dbReference>
<organism evidence="1 2">
    <name type="scientific">Candida boidinii</name>
    <name type="common">Yeast</name>
    <dbReference type="NCBI Taxonomy" id="5477"/>
    <lineage>
        <taxon>Eukaryota</taxon>
        <taxon>Fungi</taxon>
        <taxon>Dikarya</taxon>
        <taxon>Ascomycota</taxon>
        <taxon>Saccharomycotina</taxon>
        <taxon>Pichiomycetes</taxon>
        <taxon>Pichiales</taxon>
        <taxon>Pichiaceae</taxon>
        <taxon>Ogataea</taxon>
        <taxon>Ogataea/Candida clade</taxon>
    </lineage>
</organism>